<comment type="caution">
    <text evidence="2">The sequence shown here is derived from an EMBL/GenBank/DDBJ whole genome shotgun (WGS) entry which is preliminary data.</text>
</comment>
<dbReference type="OrthoDB" id="4496773at2759"/>
<sequence length="209" mass="22364">MPHCAPYPTQSWPTDPNTFQLPQTHTGDSSYFGEMNNLTPVATPSGLASSLNTSIPNNGLAGDAFHETERAPERQLQEDLSQSMSPPSFYVVTEAALPQVLQVINTMSPQSKVIVLVPPESSNSVSSSMPIFPPSPSYGQNFNIPVTDTVPLHNPQNPSCLCHTHNALNGSPAELSRVTMGPAAYAQKCPLHKVVPSSLTNGVNSSRLM</sequence>
<gene>
    <name evidence="2" type="ORF">POLS_LOCUS8934</name>
</gene>
<dbReference type="AlphaFoldDB" id="A0A9W4ID12"/>
<accession>A0A9W4ID12</accession>
<name>A0A9W4ID12_PENOL</name>
<keyword evidence="3" id="KW-1185">Reference proteome</keyword>
<reference evidence="2" key="1">
    <citation type="submission" date="2021-07" db="EMBL/GenBank/DDBJ databases">
        <authorList>
            <person name="Branca A.L. A."/>
        </authorList>
    </citation>
    <scope>NUCLEOTIDE SEQUENCE</scope>
</reference>
<dbReference type="EMBL" id="CAJVOS010000082">
    <property type="protein sequence ID" value="CAG8258065.1"/>
    <property type="molecule type" value="Genomic_DNA"/>
</dbReference>
<organism evidence="2 3">
    <name type="scientific">Penicillium olsonii</name>
    <dbReference type="NCBI Taxonomy" id="99116"/>
    <lineage>
        <taxon>Eukaryota</taxon>
        <taxon>Fungi</taxon>
        <taxon>Dikarya</taxon>
        <taxon>Ascomycota</taxon>
        <taxon>Pezizomycotina</taxon>
        <taxon>Eurotiomycetes</taxon>
        <taxon>Eurotiomycetidae</taxon>
        <taxon>Eurotiales</taxon>
        <taxon>Aspergillaceae</taxon>
        <taxon>Penicillium</taxon>
    </lineage>
</organism>
<dbReference type="Proteomes" id="UP001153618">
    <property type="component" value="Unassembled WGS sequence"/>
</dbReference>
<evidence type="ECO:0000313" key="3">
    <source>
        <dbReference type="Proteomes" id="UP001153618"/>
    </source>
</evidence>
<feature type="region of interest" description="Disordered" evidence="1">
    <location>
        <begin position="1"/>
        <end position="29"/>
    </location>
</feature>
<feature type="compositionally biased region" description="Polar residues" evidence="1">
    <location>
        <begin position="8"/>
        <end position="29"/>
    </location>
</feature>
<evidence type="ECO:0000313" key="2">
    <source>
        <dbReference type="EMBL" id="CAG8258065.1"/>
    </source>
</evidence>
<protein>
    <submittedName>
        <fullName evidence="2">Uncharacterized protein</fullName>
    </submittedName>
</protein>
<evidence type="ECO:0000256" key="1">
    <source>
        <dbReference type="SAM" id="MobiDB-lite"/>
    </source>
</evidence>
<proteinExistence type="predicted"/>